<organism evidence="3 4">
    <name type="scientific">Araneus ventricosus</name>
    <name type="common">Orbweaver spider</name>
    <name type="synonym">Epeira ventricosa</name>
    <dbReference type="NCBI Taxonomy" id="182803"/>
    <lineage>
        <taxon>Eukaryota</taxon>
        <taxon>Metazoa</taxon>
        <taxon>Ecdysozoa</taxon>
        <taxon>Arthropoda</taxon>
        <taxon>Chelicerata</taxon>
        <taxon>Arachnida</taxon>
        <taxon>Araneae</taxon>
        <taxon>Araneomorphae</taxon>
        <taxon>Entelegynae</taxon>
        <taxon>Araneoidea</taxon>
        <taxon>Araneidae</taxon>
        <taxon>Araneus</taxon>
    </lineage>
</organism>
<evidence type="ECO:0000256" key="1">
    <source>
        <dbReference type="SAM" id="MobiDB-lite"/>
    </source>
</evidence>
<dbReference type="EMBL" id="BGPR01247608">
    <property type="protein sequence ID" value="GBM31421.1"/>
    <property type="molecule type" value="Genomic_DNA"/>
</dbReference>
<feature type="region of interest" description="Disordered" evidence="1">
    <location>
        <begin position="1"/>
        <end position="21"/>
    </location>
</feature>
<reference evidence="3 4" key="1">
    <citation type="journal article" date="2019" name="Sci. Rep.">
        <title>Orb-weaving spider Araneus ventricosus genome elucidates the spidroin gene catalogue.</title>
        <authorList>
            <person name="Kono N."/>
            <person name="Nakamura H."/>
            <person name="Ohtoshi R."/>
            <person name="Moran D.A.P."/>
            <person name="Shinohara A."/>
            <person name="Yoshida Y."/>
            <person name="Fujiwara M."/>
            <person name="Mori M."/>
            <person name="Tomita M."/>
            <person name="Arakawa K."/>
        </authorList>
    </citation>
    <scope>NUCLEOTIDE SEQUENCE [LARGE SCALE GENOMIC DNA]</scope>
</reference>
<protein>
    <submittedName>
        <fullName evidence="3">Uncharacterized protein</fullName>
    </submittedName>
</protein>
<sequence>MLPVLPSHEQKVHEGDRKNYGGIMTANRQKRKYRKCGESLADIPRLRTTFYIKMPKQRQDAFNGIVKGCQGKDFSIIISSISSCRLWKMVIKASGIPTSNSISILNVYNQMI</sequence>
<dbReference type="AlphaFoldDB" id="A0A4Y2ERF4"/>
<feature type="compositionally biased region" description="Basic and acidic residues" evidence="1">
    <location>
        <begin position="8"/>
        <end position="19"/>
    </location>
</feature>
<proteinExistence type="predicted"/>
<evidence type="ECO:0000313" key="4">
    <source>
        <dbReference type="Proteomes" id="UP000499080"/>
    </source>
</evidence>
<gene>
    <name evidence="2" type="ORF">AVEN_10597_1</name>
    <name evidence="3" type="ORF">AVEN_110181_1</name>
</gene>
<keyword evidence="4" id="KW-1185">Reference proteome</keyword>
<comment type="caution">
    <text evidence="3">The sequence shown here is derived from an EMBL/GenBank/DDBJ whole genome shotgun (WGS) entry which is preliminary data.</text>
</comment>
<accession>A0A4Y2ERF4</accession>
<dbReference type="EMBL" id="BGPR01247568">
    <property type="protein sequence ID" value="GBM31282.1"/>
    <property type="molecule type" value="Genomic_DNA"/>
</dbReference>
<name>A0A4Y2ERF4_ARAVE</name>
<evidence type="ECO:0000313" key="3">
    <source>
        <dbReference type="EMBL" id="GBM31421.1"/>
    </source>
</evidence>
<dbReference type="Proteomes" id="UP000499080">
    <property type="component" value="Unassembled WGS sequence"/>
</dbReference>
<evidence type="ECO:0000313" key="2">
    <source>
        <dbReference type="EMBL" id="GBM31282.1"/>
    </source>
</evidence>